<gene>
    <name evidence="7" type="ORF">FC75_GL000903</name>
</gene>
<dbReference type="Gene3D" id="3.40.50.720">
    <property type="entry name" value="NAD(P)-binding Rossmann-like Domain"/>
    <property type="match status" value="1"/>
</dbReference>
<keyword evidence="8" id="KW-1185">Reference proteome</keyword>
<dbReference type="EMBL" id="AYZJ01000018">
    <property type="protein sequence ID" value="KRN25151.1"/>
    <property type="molecule type" value="Genomic_DNA"/>
</dbReference>
<dbReference type="SUPFAM" id="SSF48179">
    <property type="entry name" value="6-phosphogluconate dehydrogenase C-terminal domain-like"/>
    <property type="match status" value="1"/>
</dbReference>
<feature type="active site" evidence="4">
    <location>
        <position position="170"/>
    </location>
</feature>
<dbReference type="InterPro" id="IPR036291">
    <property type="entry name" value="NAD(P)-bd_dom_sf"/>
</dbReference>
<name>A0A0R2F9X8_9LACO</name>
<dbReference type="InterPro" id="IPR008927">
    <property type="entry name" value="6-PGluconate_DH-like_C_sf"/>
</dbReference>
<dbReference type="InterPro" id="IPR029154">
    <property type="entry name" value="HIBADH-like_NADP-bd"/>
</dbReference>
<dbReference type="Pfam" id="PF14833">
    <property type="entry name" value="NAD_binding_11"/>
    <property type="match status" value="1"/>
</dbReference>
<dbReference type="GO" id="GO:0016491">
    <property type="term" value="F:oxidoreductase activity"/>
    <property type="evidence" value="ECO:0007669"/>
    <property type="project" value="UniProtKB-KW"/>
</dbReference>
<organism evidence="7 8">
    <name type="scientific">Lacticaseibacillus camelliae DSM 22697 = JCM 13995</name>
    <dbReference type="NCBI Taxonomy" id="1423730"/>
    <lineage>
        <taxon>Bacteria</taxon>
        <taxon>Bacillati</taxon>
        <taxon>Bacillota</taxon>
        <taxon>Bacilli</taxon>
        <taxon>Lactobacillales</taxon>
        <taxon>Lactobacillaceae</taxon>
        <taxon>Lacticaseibacillus</taxon>
    </lineage>
</organism>
<evidence type="ECO:0000313" key="8">
    <source>
        <dbReference type="Proteomes" id="UP000050865"/>
    </source>
</evidence>
<dbReference type="Pfam" id="PF03446">
    <property type="entry name" value="NAD_binding_2"/>
    <property type="match status" value="1"/>
</dbReference>
<comment type="caution">
    <text evidence="7">The sequence shown here is derived from an EMBL/GenBank/DDBJ whole genome shotgun (WGS) entry which is preliminary data.</text>
</comment>
<dbReference type="InterPro" id="IPR013328">
    <property type="entry name" value="6PGD_dom2"/>
</dbReference>
<evidence type="ECO:0000256" key="2">
    <source>
        <dbReference type="ARBA" id="ARBA00023002"/>
    </source>
</evidence>
<comment type="similarity">
    <text evidence="1">Belongs to the HIBADH-related family.</text>
</comment>
<dbReference type="STRING" id="1423730.FC75_GL000903"/>
<dbReference type="GO" id="GO:0051287">
    <property type="term" value="F:NAD binding"/>
    <property type="evidence" value="ECO:0007669"/>
    <property type="project" value="InterPro"/>
</dbReference>
<protein>
    <submittedName>
        <fullName evidence="7">3-hydroxyisobutyrate dehydrogenase</fullName>
    </submittedName>
</protein>
<feature type="domain" description="3-hydroxyisobutyrate dehydrogenase-like NAD-binding" evidence="6">
    <location>
        <begin position="164"/>
        <end position="282"/>
    </location>
</feature>
<proteinExistence type="inferred from homology"/>
<dbReference type="Gene3D" id="1.10.1040.10">
    <property type="entry name" value="N-(1-d-carboxylethyl)-l-norvaline Dehydrogenase, domain 2"/>
    <property type="match status" value="1"/>
</dbReference>
<dbReference type="InterPro" id="IPR006115">
    <property type="entry name" value="6PGDH_NADP-bd"/>
</dbReference>
<dbReference type="AlphaFoldDB" id="A0A0R2F9X8"/>
<dbReference type="PATRIC" id="fig|1423730.4.peg.953"/>
<keyword evidence="3" id="KW-0520">NAD</keyword>
<evidence type="ECO:0000256" key="4">
    <source>
        <dbReference type="PIRSR" id="PIRSR000103-1"/>
    </source>
</evidence>
<dbReference type="Proteomes" id="UP000050865">
    <property type="component" value="Unassembled WGS sequence"/>
</dbReference>
<evidence type="ECO:0000259" key="6">
    <source>
        <dbReference type="Pfam" id="PF14833"/>
    </source>
</evidence>
<dbReference type="GO" id="GO:0050661">
    <property type="term" value="F:NADP binding"/>
    <property type="evidence" value="ECO:0007669"/>
    <property type="project" value="InterPro"/>
</dbReference>
<keyword evidence="2" id="KW-0560">Oxidoreductase</keyword>
<dbReference type="PANTHER" id="PTHR43060:SF15">
    <property type="entry name" value="3-HYDROXYISOBUTYRATE DEHYDROGENASE-LIKE 1, MITOCHONDRIAL-RELATED"/>
    <property type="match status" value="1"/>
</dbReference>
<sequence length="289" mass="30163">MQIGFIGTGIMGTGIIKNFLRAGHVVTVYNRTPAHAQAVLDADAKWADSPRAVAAVSDVTFTMVGFPRDVEQVYFGSDGVLAGAKPGSTVVDMTTSQPVLAARIAQAAAKQSVRALDAPVSGGDVGAQKGTLTIMVGGDRSAYDQLQSLFSVIGQTVHYFGQAGNGQHAKMANQIMIAGTMTGLTEMLVYAKAAGLDLESVLATVGGGGGANWSLANYGPRILAGDYTPGFFVKHFVKDLRIALEEADRMGLDLPATKQAKALYQALLDAGHGDLGTQGLITSYPSWQK</sequence>
<reference evidence="7 8" key="1">
    <citation type="journal article" date="2015" name="Genome Announc.">
        <title>Expanding the biotechnology potential of lactobacilli through comparative genomics of 213 strains and associated genera.</title>
        <authorList>
            <person name="Sun Z."/>
            <person name="Harris H.M."/>
            <person name="McCann A."/>
            <person name="Guo C."/>
            <person name="Argimon S."/>
            <person name="Zhang W."/>
            <person name="Yang X."/>
            <person name="Jeffery I.B."/>
            <person name="Cooney J.C."/>
            <person name="Kagawa T.F."/>
            <person name="Liu W."/>
            <person name="Song Y."/>
            <person name="Salvetti E."/>
            <person name="Wrobel A."/>
            <person name="Rasinkangas P."/>
            <person name="Parkhill J."/>
            <person name="Rea M.C."/>
            <person name="O'Sullivan O."/>
            <person name="Ritari J."/>
            <person name="Douillard F.P."/>
            <person name="Paul Ross R."/>
            <person name="Yang R."/>
            <person name="Briner A.E."/>
            <person name="Felis G.E."/>
            <person name="de Vos W.M."/>
            <person name="Barrangou R."/>
            <person name="Klaenhammer T.R."/>
            <person name="Caufield P.W."/>
            <person name="Cui Y."/>
            <person name="Zhang H."/>
            <person name="O'Toole P.W."/>
        </authorList>
    </citation>
    <scope>NUCLEOTIDE SEQUENCE [LARGE SCALE GENOMIC DNA]</scope>
    <source>
        <strain evidence="7 8">DSM 22697</strain>
    </source>
</reference>
<evidence type="ECO:0000313" key="7">
    <source>
        <dbReference type="EMBL" id="KRN25151.1"/>
    </source>
</evidence>
<evidence type="ECO:0000256" key="3">
    <source>
        <dbReference type="ARBA" id="ARBA00023027"/>
    </source>
</evidence>
<feature type="domain" description="6-phosphogluconate dehydrogenase NADP-binding" evidence="5">
    <location>
        <begin position="2"/>
        <end position="161"/>
    </location>
</feature>
<dbReference type="InterPro" id="IPR015815">
    <property type="entry name" value="HIBADH-related"/>
</dbReference>
<evidence type="ECO:0000256" key="1">
    <source>
        <dbReference type="ARBA" id="ARBA00009080"/>
    </source>
</evidence>
<dbReference type="PANTHER" id="PTHR43060">
    <property type="entry name" value="3-HYDROXYISOBUTYRATE DEHYDROGENASE-LIKE 1, MITOCHONDRIAL-RELATED"/>
    <property type="match status" value="1"/>
</dbReference>
<dbReference type="PIRSF" id="PIRSF000103">
    <property type="entry name" value="HIBADH"/>
    <property type="match status" value="1"/>
</dbReference>
<dbReference type="SUPFAM" id="SSF51735">
    <property type="entry name" value="NAD(P)-binding Rossmann-fold domains"/>
    <property type="match status" value="1"/>
</dbReference>
<evidence type="ECO:0000259" key="5">
    <source>
        <dbReference type="Pfam" id="PF03446"/>
    </source>
</evidence>
<dbReference type="RefSeq" id="WP_056989060.1">
    <property type="nucleotide sequence ID" value="NZ_AYZJ01000018.1"/>
</dbReference>
<accession>A0A0R2F9X8</accession>